<evidence type="ECO:0000313" key="2">
    <source>
        <dbReference type="EMBL" id="MBD7981540.1"/>
    </source>
</evidence>
<evidence type="ECO:0000313" key="3">
    <source>
        <dbReference type="Proteomes" id="UP000655570"/>
    </source>
</evidence>
<proteinExistence type="predicted"/>
<dbReference type="PANTHER" id="PTHR13504">
    <property type="entry name" value="FIDO DOMAIN-CONTAINING PROTEIN DDB_G0283145"/>
    <property type="match status" value="1"/>
</dbReference>
<feature type="domain" description="Fido" evidence="1">
    <location>
        <begin position="149"/>
        <end position="298"/>
    </location>
</feature>
<evidence type="ECO:0000259" key="1">
    <source>
        <dbReference type="PROSITE" id="PS51459"/>
    </source>
</evidence>
<keyword evidence="3" id="KW-1185">Reference proteome</keyword>
<dbReference type="PANTHER" id="PTHR13504:SF38">
    <property type="entry name" value="FIDO DOMAIN-CONTAINING PROTEIN"/>
    <property type="match status" value="1"/>
</dbReference>
<dbReference type="InterPro" id="IPR025758">
    <property type="entry name" value="Fic/DOC_N"/>
</dbReference>
<dbReference type="RefSeq" id="WP_191804249.1">
    <property type="nucleotide sequence ID" value="NZ_JACSQF010000012.1"/>
</dbReference>
<dbReference type="Pfam" id="PF13784">
    <property type="entry name" value="Fic_N"/>
    <property type="match status" value="1"/>
</dbReference>
<dbReference type="InterPro" id="IPR003812">
    <property type="entry name" value="Fido"/>
</dbReference>
<reference evidence="2 3" key="1">
    <citation type="submission" date="2020-08" db="EMBL/GenBank/DDBJ databases">
        <title>A Genomic Blueprint of the Chicken Gut Microbiome.</title>
        <authorList>
            <person name="Gilroy R."/>
            <person name="Ravi A."/>
            <person name="Getino M."/>
            <person name="Pursley I."/>
            <person name="Horton D.L."/>
            <person name="Alikhan N.-F."/>
            <person name="Baker D."/>
            <person name="Gharbi K."/>
            <person name="Hall N."/>
            <person name="Watson M."/>
            <person name="Adriaenssens E.M."/>
            <person name="Foster-Nyarko E."/>
            <person name="Jarju S."/>
            <person name="Secka A."/>
            <person name="Antonio M."/>
            <person name="Oren A."/>
            <person name="Chaudhuri R."/>
            <person name="La Ragione R.M."/>
            <person name="Hildebrand F."/>
            <person name="Pallen M.J."/>
        </authorList>
    </citation>
    <scope>NUCLEOTIDE SEQUENCE [LARGE SCALE GENOMIC DNA]</scope>
    <source>
        <strain evidence="2 3">Sa2CUA9</strain>
    </source>
</reference>
<accession>A0ABR8U1B2</accession>
<dbReference type="Pfam" id="PF02661">
    <property type="entry name" value="Fic"/>
    <property type="match status" value="1"/>
</dbReference>
<dbReference type="InterPro" id="IPR036597">
    <property type="entry name" value="Fido-like_dom_sf"/>
</dbReference>
<name>A0ABR8U1B2_9CELL</name>
<dbReference type="PROSITE" id="PS51459">
    <property type="entry name" value="FIDO"/>
    <property type="match status" value="1"/>
</dbReference>
<dbReference type="SUPFAM" id="SSF140931">
    <property type="entry name" value="Fic-like"/>
    <property type="match status" value="1"/>
</dbReference>
<protein>
    <submittedName>
        <fullName evidence="2">Fic family protein</fullName>
    </submittedName>
</protein>
<organism evidence="2 3">
    <name type="scientific">Oerskovia merdavium</name>
    <dbReference type="NCBI Taxonomy" id="2762227"/>
    <lineage>
        <taxon>Bacteria</taxon>
        <taxon>Bacillati</taxon>
        <taxon>Actinomycetota</taxon>
        <taxon>Actinomycetes</taxon>
        <taxon>Micrococcales</taxon>
        <taxon>Cellulomonadaceae</taxon>
        <taxon>Oerskovia</taxon>
    </lineage>
</organism>
<comment type="caution">
    <text evidence="2">The sequence shown here is derived from an EMBL/GenBank/DDBJ whole genome shotgun (WGS) entry which is preliminary data.</text>
</comment>
<dbReference type="Gene3D" id="1.10.3290.10">
    <property type="entry name" value="Fido-like domain"/>
    <property type="match status" value="1"/>
</dbReference>
<sequence length="407" mass="43450">MTTDRTPLVLAPVGHEEHVWVAEDDGLSTRAQVTAGSGPYTSTVPAEIADLAPDVPNDLAADVEVATTELTRFDAYARTVLGVDSPALGPMASVLLRTESASSSQIENLTVGARQLALAEIDQSTSVNAQTVVANVRAMEAALALADRLDESAILTMQHELLSGQRGGEQHAGRYRDGLVWVGTSSISPRGASHVAPQPELVAPAMRDLVDFMHRDDLPVLAQAAVAHAQFETIHPFADGNGRTGRALVHALLRSKGTVRHTTAPVSAGLLVDTEAYFDALTAYREGDARPIVEQFARAGRYAARSGARLVDDLGAQISQAKEQLGNLRPQAAAWKVVPHLVAHPVVNAAFLTGRLGMNAVTAQRALVQLSDAGVLQERTGRQRNRIWQHDGILAVLDVFAQGIRRR</sequence>
<gene>
    <name evidence="2" type="ORF">H9641_12540</name>
</gene>
<dbReference type="InterPro" id="IPR040198">
    <property type="entry name" value="Fido_containing"/>
</dbReference>
<dbReference type="EMBL" id="JACSQF010000012">
    <property type="protein sequence ID" value="MBD7981540.1"/>
    <property type="molecule type" value="Genomic_DNA"/>
</dbReference>
<dbReference type="Proteomes" id="UP000655570">
    <property type="component" value="Unassembled WGS sequence"/>
</dbReference>